<gene>
    <name evidence="1" type="ORF">ABVK25_001530</name>
</gene>
<evidence type="ECO:0000313" key="1">
    <source>
        <dbReference type="EMBL" id="KAL2057913.1"/>
    </source>
</evidence>
<name>A0ABR4BJC8_9LECA</name>
<sequence length="99" mass="10796">MSKISTTSPSATRKIVVVTAPFSRRKLDRCPSLLQGTSSSHRYQLPGGVKSSLDTHNISLPGANQRLQSVDHTPIADVQVQEIDLLMHEHGVTRGPDHC</sequence>
<comment type="caution">
    <text evidence="1">The sequence shown here is derived from an EMBL/GenBank/DDBJ whole genome shotgun (WGS) entry which is preliminary data.</text>
</comment>
<reference evidence="1 2" key="1">
    <citation type="submission" date="2024-09" db="EMBL/GenBank/DDBJ databases">
        <title>Rethinking Asexuality: The Enigmatic Case of Functional Sexual Genes in Lepraria (Stereocaulaceae).</title>
        <authorList>
            <person name="Doellman M."/>
            <person name="Sun Y."/>
            <person name="Barcenas-Pena A."/>
            <person name="Lumbsch H.T."/>
            <person name="Grewe F."/>
        </authorList>
    </citation>
    <scope>NUCLEOTIDE SEQUENCE [LARGE SCALE GENOMIC DNA]</scope>
    <source>
        <strain evidence="1 2">Grewe 0041</strain>
    </source>
</reference>
<evidence type="ECO:0000313" key="2">
    <source>
        <dbReference type="Proteomes" id="UP001590951"/>
    </source>
</evidence>
<dbReference type="Proteomes" id="UP001590951">
    <property type="component" value="Unassembled WGS sequence"/>
</dbReference>
<keyword evidence="2" id="KW-1185">Reference proteome</keyword>
<organism evidence="1 2">
    <name type="scientific">Lepraria finkii</name>
    <dbReference type="NCBI Taxonomy" id="1340010"/>
    <lineage>
        <taxon>Eukaryota</taxon>
        <taxon>Fungi</taxon>
        <taxon>Dikarya</taxon>
        <taxon>Ascomycota</taxon>
        <taxon>Pezizomycotina</taxon>
        <taxon>Lecanoromycetes</taxon>
        <taxon>OSLEUM clade</taxon>
        <taxon>Lecanoromycetidae</taxon>
        <taxon>Lecanorales</taxon>
        <taxon>Lecanorineae</taxon>
        <taxon>Stereocaulaceae</taxon>
        <taxon>Lepraria</taxon>
    </lineage>
</organism>
<protein>
    <submittedName>
        <fullName evidence="1">Uncharacterized protein</fullName>
    </submittedName>
</protein>
<accession>A0ABR4BJC8</accession>
<proteinExistence type="predicted"/>
<dbReference type="EMBL" id="JBHFEH010000003">
    <property type="protein sequence ID" value="KAL2057913.1"/>
    <property type="molecule type" value="Genomic_DNA"/>
</dbReference>